<evidence type="ECO:0000259" key="3">
    <source>
        <dbReference type="PROSITE" id="PS51000"/>
    </source>
</evidence>
<evidence type="ECO:0000313" key="5">
    <source>
        <dbReference type="Proteomes" id="UP001144313"/>
    </source>
</evidence>
<dbReference type="AlphaFoldDB" id="A0A9W6LHI4"/>
<dbReference type="Proteomes" id="UP001144313">
    <property type="component" value="Unassembled WGS sequence"/>
</dbReference>
<evidence type="ECO:0000256" key="1">
    <source>
        <dbReference type="ARBA" id="ARBA00023015"/>
    </source>
</evidence>
<sequence length="326" mass="35347">MRAGRLVSMLLLLQQHGGMTAERLAKELGVSVRTVYRDAEALAAAGIPIYGESGHAGGYRLLAGYRTKLTGLTEGEAEALALSGVPAAATDLGLQTELAALELKLSAAMPPAQRERAEEARRLFHLDVVGWFRRAEPVPFLALVANAAWERRRLQVTYSRWAEPKEIERELCPLGLVLKSGQWYLVATAVTGTAEPGPARMYKVTNLLGARKTGEAFERPEGFDLAAWWARQLEDFDARRYRGEALVRCSPEAVAKAADNLDADSAAAIGQGTVDDDGWTVATVPIETHAHAAGEFLRLGGLEVLEPESLRTLMRQRALEAAALHA</sequence>
<dbReference type="Pfam" id="PF13280">
    <property type="entry name" value="WYL"/>
    <property type="match status" value="1"/>
</dbReference>
<dbReference type="Pfam" id="PF25583">
    <property type="entry name" value="WCX"/>
    <property type="match status" value="1"/>
</dbReference>
<dbReference type="InterPro" id="IPR026881">
    <property type="entry name" value="WYL_dom"/>
</dbReference>
<dbReference type="SUPFAM" id="SSF46785">
    <property type="entry name" value="Winged helix' DNA-binding domain"/>
    <property type="match status" value="1"/>
</dbReference>
<comment type="caution">
    <text evidence="4">The sequence shown here is derived from an EMBL/GenBank/DDBJ whole genome shotgun (WGS) entry which is preliminary data.</text>
</comment>
<proteinExistence type="predicted"/>
<protein>
    <submittedName>
        <fullName evidence="4">Transcriptional regulator</fullName>
    </submittedName>
</protein>
<dbReference type="InterPro" id="IPR001034">
    <property type="entry name" value="DeoR_HTH"/>
</dbReference>
<organism evidence="4 5">
    <name type="scientific">Glycomyces algeriensis</name>
    <dbReference type="NCBI Taxonomy" id="256037"/>
    <lineage>
        <taxon>Bacteria</taxon>
        <taxon>Bacillati</taxon>
        <taxon>Actinomycetota</taxon>
        <taxon>Actinomycetes</taxon>
        <taxon>Glycomycetales</taxon>
        <taxon>Glycomycetaceae</taxon>
        <taxon>Glycomyces</taxon>
    </lineage>
</organism>
<gene>
    <name evidence="4" type="ORF">GALLR39Z86_25410</name>
</gene>
<keyword evidence="1" id="KW-0805">Transcription regulation</keyword>
<keyword evidence="2" id="KW-0804">Transcription</keyword>
<keyword evidence="5" id="KW-1185">Reference proteome</keyword>
<dbReference type="PANTHER" id="PTHR34580:SF1">
    <property type="entry name" value="PROTEIN PAFC"/>
    <property type="match status" value="1"/>
</dbReference>
<evidence type="ECO:0000313" key="4">
    <source>
        <dbReference type="EMBL" id="GLI42691.1"/>
    </source>
</evidence>
<dbReference type="EMBL" id="BSDT01000001">
    <property type="protein sequence ID" value="GLI42691.1"/>
    <property type="molecule type" value="Genomic_DNA"/>
</dbReference>
<reference evidence="4" key="1">
    <citation type="submission" date="2022-12" db="EMBL/GenBank/DDBJ databases">
        <title>Reference genome sequencing for broad-spectrum identification of bacterial and archaeal isolates by mass spectrometry.</title>
        <authorList>
            <person name="Sekiguchi Y."/>
            <person name="Tourlousse D.M."/>
        </authorList>
    </citation>
    <scope>NUCLEOTIDE SEQUENCE</scope>
    <source>
        <strain evidence="4">LLR39Z86</strain>
    </source>
</reference>
<dbReference type="InterPro" id="IPR036388">
    <property type="entry name" value="WH-like_DNA-bd_sf"/>
</dbReference>
<dbReference type="RefSeq" id="WP_270114045.1">
    <property type="nucleotide sequence ID" value="NZ_BAAAOL010000006.1"/>
</dbReference>
<dbReference type="Gene3D" id="1.10.10.10">
    <property type="entry name" value="Winged helix-like DNA-binding domain superfamily/Winged helix DNA-binding domain"/>
    <property type="match status" value="1"/>
</dbReference>
<dbReference type="PROSITE" id="PS52050">
    <property type="entry name" value="WYL"/>
    <property type="match status" value="1"/>
</dbReference>
<accession>A0A9W6LHI4</accession>
<name>A0A9W6LHI4_9ACTN</name>
<evidence type="ECO:0000256" key="2">
    <source>
        <dbReference type="ARBA" id="ARBA00023163"/>
    </source>
</evidence>
<dbReference type="Pfam" id="PF08279">
    <property type="entry name" value="HTH_11"/>
    <property type="match status" value="1"/>
</dbReference>
<dbReference type="InterPro" id="IPR051534">
    <property type="entry name" value="CBASS_pafABC_assoc_protein"/>
</dbReference>
<dbReference type="PROSITE" id="PS51000">
    <property type="entry name" value="HTH_DEOR_2"/>
    <property type="match status" value="1"/>
</dbReference>
<feature type="domain" description="HTH deoR-type" evidence="3">
    <location>
        <begin position="2"/>
        <end position="57"/>
    </location>
</feature>
<dbReference type="GO" id="GO:0003700">
    <property type="term" value="F:DNA-binding transcription factor activity"/>
    <property type="evidence" value="ECO:0007669"/>
    <property type="project" value="InterPro"/>
</dbReference>
<dbReference type="InterPro" id="IPR013196">
    <property type="entry name" value="HTH_11"/>
</dbReference>
<dbReference type="InterPro" id="IPR057727">
    <property type="entry name" value="WCX_dom"/>
</dbReference>
<dbReference type="PANTHER" id="PTHR34580">
    <property type="match status" value="1"/>
</dbReference>
<dbReference type="InterPro" id="IPR036390">
    <property type="entry name" value="WH_DNA-bd_sf"/>
</dbReference>